<dbReference type="GO" id="GO:0005886">
    <property type="term" value="C:plasma membrane"/>
    <property type="evidence" value="ECO:0007669"/>
    <property type="project" value="UniProtKB-SubCell"/>
</dbReference>
<comment type="similarity">
    <text evidence="1 8">Belongs to the claudin family.</text>
</comment>
<dbReference type="Proteomes" id="UP001557470">
    <property type="component" value="Unassembled WGS sequence"/>
</dbReference>
<keyword evidence="4 8" id="KW-0812">Transmembrane</keyword>
<keyword evidence="2 8" id="KW-0796">Tight junction</keyword>
<comment type="subcellular location">
    <subcellularLocation>
        <location evidence="8">Cell junction</location>
        <location evidence="8">Tight junction</location>
    </subcellularLocation>
    <subcellularLocation>
        <location evidence="8">Cell membrane</location>
        <topology evidence="8">Multi-pass membrane protein</topology>
    </subcellularLocation>
</comment>
<dbReference type="Gene3D" id="1.20.140.150">
    <property type="match status" value="1"/>
</dbReference>
<reference evidence="9 10" key="1">
    <citation type="submission" date="2024-06" db="EMBL/GenBank/DDBJ databases">
        <authorList>
            <person name="Pan Q."/>
            <person name="Wen M."/>
            <person name="Jouanno E."/>
            <person name="Zahm M."/>
            <person name="Klopp C."/>
            <person name="Cabau C."/>
            <person name="Louis A."/>
            <person name="Berthelot C."/>
            <person name="Parey E."/>
            <person name="Roest Crollius H."/>
            <person name="Montfort J."/>
            <person name="Robinson-Rechavi M."/>
            <person name="Bouchez O."/>
            <person name="Lampietro C."/>
            <person name="Lopez Roques C."/>
            <person name="Donnadieu C."/>
            <person name="Postlethwait J."/>
            <person name="Bobe J."/>
            <person name="Verreycken H."/>
            <person name="Guiguen Y."/>
        </authorList>
    </citation>
    <scope>NUCLEOTIDE SEQUENCE [LARGE SCALE GENOMIC DNA]</scope>
    <source>
        <strain evidence="9">Up_M1</strain>
        <tissue evidence="9">Testis</tissue>
    </source>
</reference>
<keyword evidence="5 8" id="KW-0965">Cell junction</keyword>
<dbReference type="PROSITE" id="PS01346">
    <property type="entry name" value="CLAUDIN"/>
    <property type="match status" value="1"/>
</dbReference>
<dbReference type="GO" id="GO:0005923">
    <property type="term" value="C:bicellular tight junction"/>
    <property type="evidence" value="ECO:0007669"/>
    <property type="project" value="UniProtKB-SubCell"/>
</dbReference>
<keyword evidence="10" id="KW-1185">Reference proteome</keyword>
<comment type="caution">
    <text evidence="9">The sequence shown here is derived from an EMBL/GenBank/DDBJ whole genome shotgun (WGS) entry which is preliminary data.</text>
</comment>
<keyword evidence="7 8" id="KW-0472">Membrane</keyword>
<keyword evidence="3 8" id="KW-1003">Cell membrane</keyword>
<organism evidence="9 10">
    <name type="scientific">Umbra pygmaea</name>
    <name type="common">Eastern mudminnow</name>
    <dbReference type="NCBI Taxonomy" id="75934"/>
    <lineage>
        <taxon>Eukaryota</taxon>
        <taxon>Metazoa</taxon>
        <taxon>Chordata</taxon>
        <taxon>Craniata</taxon>
        <taxon>Vertebrata</taxon>
        <taxon>Euteleostomi</taxon>
        <taxon>Actinopterygii</taxon>
        <taxon>Neopterygii</taxon>
        <taxon>Teleostei</taxon>
        <taxon>Protacanthopterygii</taxon>
        <taxon>Esociformes</taxon>
        <taxon>Umbridae</taxon>
        <taxon>Umbra</taxon>
    </lineage>
</organism>
<dbReference type="InterPro" id="IPR004031">
    <property type="entry name" value="PMP22/EMP/MP20/Claudin"/>
</dbReference>
<name>A0ABD0X729_UMBPY</name>
<dbReference type="AlphaFoldDB" id="A0ABD0X729"/>
<evidence type="ECO:0000256" key="4">
    <source>
        <dbReference type="ARBA" id="ARBA00022692"/>
    </source>
</evidence>
<dbReference type="PANTHER" id="PTHR12002">
    <property type="entry name" value="CLAUDIN"/>
    <property type="match status" value="1"/>
</dbReference>
<feature type="transmembrane region" description="Helical" evidence="8">
    <location>
        <begin position="76"/>
        <end position="105"/>
    </location>
</feature>
<gene>
    <name evidence="9" type="ORF">UPYG_G00114470</name>
</gene>
<sequence length="199" mass="21676">MGRQVLAFVLTFIGFVGTIVVCALPMWKVSAFIGANIITAQVFWEGLWMICVMQSTGQMQCKAYDSFLALPQDLQASRALICLSIGVSVLAICLTVVGAHCTNFLQYDRLAKDKAGIAAGAVFIVAGVSCLIPVSWSAANIIQGFYNPLSTHKWLIVVPVMISFTLLSCIGCFDSVFCKPSITYERALEHQRATWIPVD</sequence>
<keyword evidence="6 8" id="KW-1133">Transmembrane helix</keyword>
<evidence type="ECO:0000256" key="8">
    <source>
        <dbReference type="RuleBase" id="RU060637"/>
    </source>
</evidence>
<accession>A0ABD0X729</accession>
<evidence type="ECO:0000256" key="7">
    <source>
        <dbReference type="ARBA" id="ARBA00023136"/>
    </source>
</evidence>
<comment type="function">
    <text evidence="8">Claudins function as major constituents of the tight junction complexes that regulate the permeability of epithelia.</text>
</comment>
<evidence type="ECO:0000256" key="1">
    <source>
        <dbReference type="ARBA" id="ARBA00008295"/>
    </source>
</evidence>
<protein>
    <recommendedName>
        <fullName evidence="8">Claudin</fullName>
    </recommendedName>
</protein>
<evidence type="ECO:0000256" key="5">
    <source>
        <dbReference type="ARBA" id="ARBA00022949"/>
    </source>
</evidence>
<feature type="transmembrane region" description="Helical" evidence="8">
    <location>
        <begin position="117"/>
        <end position="142"/>
    </location>
</feature>
<proteinExistence type="inferred from homology"/>
<dbReference type="InterPro" id="IPR006187">
    <property type="entry name" value="Claudin"/>
</dbReference>
<dbReference type="Pfam" id="PF00822">
    <property type="entry name" value="PMP22_Claudin"/>
    <property type="match status" value="1"/>
</dbReference>
<evidence type="ECO:0000256" key="6">
    <source>
        <dbReference type="ARBA" id="ARBA00022989"/>
    </source>
</evidence>
<evidence type="ECO:0000256" key="2">
    <source>
        <dbReference type="ARBA" id="ARBA00022427"/>
    </source>
</evidence>
<dbReference type="PRINTS" id="PR01077">
    <property type="entry name" value="CLAUDIN"/>
</dbReference>
<feature type="transmembrane region" description="Helical" evidence="8">
    <location>
        <begin position="6"/>
        <end position="24"/>
    </location>
</feature>
<evidence type="ECO:0000313" key="9">
    <source>
        <dbReference type="EMBL" id="KAL0993829.1"/>
    </source>
</evidence>
<dbReference type="InterPro" id="IPR017974">
    <property type="entry name" value="Claudin_CS"/>
</dbReference>
<evidence type="ECO:0000313" key="10">
    <source>
        <dbReference type="Proteomes" id="UP001557470"/>
    </source>
</evidence>
<feature type="transmembrane region" description="Helical" evidence="8">
    <location>
        <begin position="154"/>
        <end position="177"/>
    </location>
</feature>
<evidence type="ECO:0000256" key="3">
    <source>
        <dbReference type="ARBA" id="ARBA00022475"/>
    </source>
</evidence>
<dbReference type="EMBL" id="JAGEUA010000003">
    <property type="protein sequence ID" value="KAL0993829.1"/>
    <property type="molecule type" value="Genomic_DNA"/>
</dbReference>